<protein>
    <submittedName>
        <fullName evidence="2">Acyl CoA:acetate/3-ketoacid CoA transferase, beta subunit</fullName>
    </submittedName>
</protein>
<dbReference type="Proteomes" id="UP000243799">
    <property type="component" value="Unassembled WGS sequence"/>
</dbReference>
<evidence type="ECO:0000313" key="3">
    <source>
        <dbReference type="Proteomes" id="UP000243799"/>
    </source>
</evidence>
<dbReference type="EMBL" id="FOKG01000012">
    <property type="protein sequence ID" value="SFB45878.1"/>
    <property type="molecule type" value="Genomic_DNA"/>
</dbReference>
<keyword evidence="3" id="KW-1185">Reference proteome</keyword>
<proteinExistence type="inferred from homology"/>
<evidence type="ECO:0000256" key="1">
    <source>
        <dbReference type="ARBA" id="ARBA00007047"/>
    </source>
</evidence>
<dbReference type="GO" id="GO:0008410">
    <property type="term" value="F:CoA-transferase activity"/>
    <property type="evidence" value="ECO:0007669"/>
    <property type="project" value="InterPro"/>
</dbReference>
<dbReference type="STRING" id="490629.SAMN05216266_112114"/>
<dbReference type="OrthoDB" id="9813111at2"/>
<dbReference type="AlphaFoldDB" id="A0A1I1BAZ3"/>
<accession>A0A1I1BAZ3</accession>
<organism evidence="2 3">
    <name type="scientific">Amycolatopsis marina</name>
    <dbReference type="NCBI Taxonomy" id="490629"/>
    <lineage>
        <taxon>Bacteria</taxon>
        <taxon>Bacillati</taxon>
        <taxon>Actinomycetota</taxon>
        <taxon>Actinomycetes</taxon>
        <taxon>Pseudonocardiales</taxon>
        <taxon>Pseudonocardiaceae</taxon>
        <taxon>Amycolatopsis</taxon>
    </lineage>
</organism>
<keyword evidence="2" id="KW-0808">Transferase</keyword>
<dbReference type="InterPro" id="IPR037171">
    <property type="entry name" value="NagB/RpiA_transferase-like"/>
</dbReference>
<gene>
    <name evidence="2" type="ORF">SAMN05216266_112114</name>
</gene>
<comment type="similarity">
    <text evidence="1">Belongs to the 3-oxoacid CoA-transferase subunit B family.</text>
</comment>
<dbReference type="PANTHER" id="PTHR43293">
    <property type="entry name" value="ACETATE COA-TRANSFERASE YDIF"/>
    <property type="match status" value="1"/>
</dbReference>
<name>A0A1I1BAZ3_9PSEU</name>
<dbReference type="SUPFAM" id="SSF100950">
    <property type="entry name" value="NagB/RpiA/CoA transferase-like"/>
    <property type="match status" value="1"/>
</dbReference>
<dbReference type="Gene3D" id="3.40.1080.10">
    <property type="entry name" value="Glutaconate Coenzyme A-transferase"/>
    <property type="match status" value="1"/>
</dbReference>
<reference evidence="3" key="1">
    <citation type="submission" date="2016-10" db="EMBL/GenBank/DDBJ databases">
        <authorList>
            <person name="Varghese N."/>
            <person name="Submissions S."/>
        </authorList>
    </citation>
    <scope>NUCLEOTIDE SEQUENCE [LARGE SCALE GENOMIC DNA]</scope>
    <source>
        <strain evidence="3">CGMCC 4.3568</strain>
    </source>
</reference>
<dbReference type="SMART" id="SM00882">
    <property type="entry name" value="CoA_trans"/>
    <property type="match status" value="1"/>
</dbReference>
<dbReference type="RefSeq" id="WP_091674804.1">
    <property type="nucleotide sequence ID" value="NZ_FOKG01000012.1"/>
</dbReference>
<evidence type="ECO:0000313" key="2">
    <source>
        <dbReference type="EMBL" id="SFB45878.1"/>
    </source>
</evidence>
<dbReference type="InterPro" id="IPR004165">
    <property type="entry name" value="CoA_trans_fam_I"/>
</dbReference>
<dbReference type="PANTHER" id="PTHR43293:SF3">
    <property type="entry name" value="CHOLESTEROL RING-CLEAVING HYDROLASE IPDB SUBUNIT"/>
    <property type="match status" value="1"/>
</dbReference>
<sequence>MSDRASENRGSQTDTDVTRAEVAAAACADLFRGDGEIVASPMGLLPSLGARLARLTFEPDLLLSDGEAYLLANTPGLAGDEEPVIEGWQPFRRMLDTVVPHGKRHVVMGANQIDRYGNQNISAIGDHDRPAKQLLGVRGGPGNTVNHRTSYWVPRHSRRVFCDRVDVVSGVGYDRARAAGPSARRFHDVHRVVTNLAVLDFSGEDNAMRLLSVHPGVSVAEVAEQTSFELDTGEVIETRLPTDHELRLLREVLDPKSLRDKEVP</sequence>